<dbReference type="Gene3D" id="3.40.50.150">
    <property type="entry name" value="Vaccinia Virus protein VP39"/>
    <property type="match status" value="1"/>
</dbReference>
<evidence type="ECO:0000259" key="5">
    <source>
        <dbReference type="Pfam" id="PF01555"/>
    </source>
</evidence>
<proteinExistence type="inferred from homology"/>
<dbReference type="Proteomes" id="UP000177943">
    <property type="component" value="Unassembled WGS sequence"/>
</dbReference>
<dbReference type="InterPro" id="IPR029063">
    <property type="entry name" value="SAM-dependent_MTases_sf"/>
</dbReference>
<dbReference type="PRINTS" id="PR00508">
    <property type="entry name" value="S21N4MTFRASE"/>
</dbReference>
<dbReference type="GO" id="GO:0005737">
    <property type="term" value="C:cytoplasm"/>
    <property type="evidence" value="ECO:0007669"/>
    <property type="project" value="TreeGrafter"/>
</dbReference>
<dbReference type="GO" id="GO:0003677">
    <property type="term" value="F:DNA binding"/>
    <property type="evidence" value="ECO:0007669"/>
    <property type="project" value="InterPro"/>
</dbReference>
<dbReference type="GO" id="GO:0032259">
    <property type="term" value="P:methylation"/>
    <property type="evidence" value="ECO:0007669"/>
    <property type="project" value="UniProtKB-KW"/>
</dbReference>
<dbReference type="EMBL" id="MHRP01000002">
    <property type="protein sequence ID" value="OHA28023.1"/>
    <property type="molecule type" value="Genomic_DNA"/>
</dbReference>
<evidence type="ECO:0000256" key="2">
    <source>
        <dbReference type="ARBA" id="ARBA00022603"/>
    </source>
</evidence>
<dbReference type="InterPro" id="IPR002052">
    <property type="entry name" value="DNA_methylase_N6_adenine_CS"/>
</dbReference>
<evidence type="ECO:0000313" key="7">
    <source>
        <dbReference type="Proteomes" id="UP000177943"/>
    </source>
</evidence>
<sequence>MKDDVLKQRAPRNRTINLNDSDFSNLKKRLVKINKPVSLKEIENKTIHQDIFEALDYLPASFVDLVFVDPPYNLNKTFNATSFKEMESGKYEQWLDSWISKLIRVLKPHASVYICGDWKSSGAIFNVAKKYFQIQNRITFEREKGRGAKSNWKNCSEDIWFCTLSDDYHFDVDAVKMKRKVIAPYKDQNGDAKDWEESADGKYRITFPSNVWTDITIPFWSMPENTDHPTQKPEKLVAKVILASSKPNDIVFDPFLGSGTTSVVAKKLGRRYVGIEIDEQYCCLAEKRLDAVGNERNIQGYSDGVFWERNTLNEQMNGNGKNNKVELSENLFTNKLV</sequence>
<evidence type="ECO:0000313" key="6">
    <source>
        <dbReference type="EMBL" id="OHA28023.1"/>
    </source>
</evidence>
<dbReference type="InterPro" id="IPR002941">
    <property type="entry name" value="DNA_methylase_N4/N6"/>
</dbReference>
<organism evidence="6 7">
    <name type="scientific">Candidatus Taylorbacteria bacterium RIFCSPHIGHO2_02_FULL_45_35</name>
    <dbReference type="NCBI Taxonomy" id="1802311"/>
    <lineage>
        <taxon>Bacteria</taxon>
        <taxon>Candidatus Tayloriibacteriota</taxon>
    </lineage>
</organism>
<dbReference type="EC" id="2.1.1.-" evidence="4"/>
<dbReference type="GO" id="GO:0008170">
    <property type="term" value="F:N-methyltransferase activity"/>
    <property type="evidence" value="ECO:0007669"/>
    <property type="project" value="InterPro"/>
</dbReference>
<dbReference type="PROSITE" id="PS00092">
    <property type="entry name" value="N6_MTASE"/>
    <property type="match status" value="1"/>
</dbReference>
<feature type="domain" description="DNA methylase N-4/N-6" evidence="5">
    <location>
        <begin position="63"/>
        <end position="287"/>
    </location>
</feature>
<evidence type="ECO:0000256" key="3">
    <source>
        <dbReference type="ARBA" id="ARBA00022679"/>
    </source>
</evidence>
<gene>
    <name evidence="6" type="ORF">A3D56_00305</name>
</gene>
<comment type="similarity">
    <text evidence="1 4">Belongs to the N(4)/N(6)-methyltransferase family.</text>
</comment>
<keyword evidence="3" id="KW-0808">Transferase</keyword>
<dbReference type="PANTHER" id="PTHR13370">
    <property type="entry name" value="RNA METHYLASE-RELATED"/>
    <property type="match status" value="1"/>
</dbReference>
<name>A0A1G2MVZ5_9BACT</name>
<accession>A0A1G2MVZ5</accession>
<dbReference type="InterPro" id="IPR001091">
    <property type="entry name" value="RM_Methyltransferase"/>
</dbReference>
<dbReference type="Pfam" id="PF01555">
    <property type="entry name" value="N6_N4_Mtase"/>
    <property type="match status" value="1"/>
</dbReference>
<comment type="caution">
    <text evidence="6">The sequence shown here is derived from an EMBL/GenBank/DDBJ whole genome shotgun (WGS) entry which is preliminary data.</text>
</comment>
<keyword evidence="2 6" id="KW-0489">Methyltransferase</keyword>
<evidence type="ECO:0000256" key="1">
    <source>
        <dbReference type="ARBA" id="ARBA00006594"/>
    </source>
</evidence>
<dbReference type="PANTHER" id="PTHR13370:SF3">
    <property type="entry name" value="TRNA (GUANINE(10)-N2)-METHYLTRANSFERASE HOMOLOG"/>
    <property type="match status" value="1"/>
</dbReference>
<dbReference type="AlphaFoldDB" id="A0A1G2MVZ5"/>
<protein>
    <recommendedName>
        <fullName evidence="4">Methyltransferase</fullName>
        <ecNumber evidence="4">2.1.1.-</ecNumber>
    </recommendedName>
</protein>
<evidence type="ECO:0000256" key="4">
    <source>
        <dbReference type="RuleBase" id="RU362026"/>
    </source>
</evidence>
<reference evidence="6 7" key="1">
    <citation type="journal article" date="2016" name="Nat. Commun.">
        <title>Thousands of microbial genomes shed light on interconnected biogeochemical processes in an aquifer system.</title>
        <authorList>
            <person name="Anantharaman K."/>
            <person name="Brown C.T."/>
            <person name="Hug L.A."/>
            <person name="Sharon I."/>
            <person name="Castelle C.J."/>
            <person name="Probst A.J."/>
            <person name="Thomas B.C."/>
            <person name="Singh A."/>
            <person name="Wilkins M.J."/>
            <person name="Karaoz U."/>
            <person name="Brodie E.L."/>
            <person name="Williams K.H."/>
            <person name="Hubbard S.S."/>
            <person name="Banfield J.F."/>
        </authorList>
    </citation>
    <scope>NUCLEOTIDE SEQUENCE [LARGE SCALE GENOMIC DNA]</scope>
</reference>
<dbReference type="SUPFAM" id="SSF53335">
    <property type="entry name" value="S-adenosyl-L-methionine-dependent methyltransferases"/>
    <property type="match status" value="1"/>
</dbReference>